<reference evidence="2" key="1">
    <citation type="journal article" date="2002" name="Nature">
        <title>The genome sequence and structure of rice chromosome 1.</title>
        <authorList>
            <person name="Sasaki T."/>
            <person name="Matsumoto T."/>
            <person name="Yamamoto K."/>
            <person name="Sakata K."/>
            <person name="Baba T."/>
            <person name="Katayose Y."/>
            <person name="Wu J."/>
            <person name="Niimura Y."/>
            <person name="Cheng Z."/>
            <person name="Nagamura Y."/>
            <person name="Antonio B.A."/>
            <person name="Kanamori H."/>
            <person name="Hosokawa S."/>
            <person name="Masukawa M."/>
            <person name="Arikawa K."/>
            <person name="Chiden Y."/>
            <person name="Hayashi M."/>
            <person name="Okamoto M."/>
            <person name="Ando T."/>
            <person name="Aoki H."/>
            <person name="Arita K."/>
            <person name="Hamada M."/>
            <person name="Harada C."/>
            <person name="Hijishita S."/>
            <person name="Honda M."/>
            <person name="Ichikawa Y."/>
            <person name="Idonuma A."/>
            <person name="Iijima M."/>
            <person name="Ikeda M."/>
            <person name="Ikeno M."/>
            <person name="Itoh S."/>
            <person name="Itoh T."/>
            <person name="Itoh Y."/>
            <person name="Itoh Y."/>
            <person name="Iwabuchi A."/>
            <person name="Kamiya K."/>
            <person name="Karasawa W."/>
            <person name="Katagiri S."/>
            <person name="Kikuta A."/>
            <person name="Kobayashi N."/>
            <person name="Kono I."/>
            <person name="Machita K."/>
            <person name="Maehara T."/>
            <person name="Mizuno H."/>
            <person name="Mizubayashi T."/>
            <person name="Mukai Y."/>
            <person name="Nagasaki H."/>
            <person name="Nakashima M."/>
            <person name="Nakama Y."/>
            <person name="Nakamichi Y."/>
            <person name="Nakamura M."/>
            <person name="Namiki N."/>
            <person name="Negishi M."/>
            <person name="Ohta I."/>
            <person name="Ono N."/>
            <person name="Saji S."/>
            <person name="Sakai K."/>
            <person name="Shibata M."/>
            <person name="Shimokawa T."/>
            <person name="Shomura A."/>
            <person name="Song J."/>
            <person name="Takazaki Y."/>
            <person name="Terasawa K."/>
            <person name="Tsuji K."/>
            <person name="Waki K."/>
            <person name="Yamagata H."/>
            <person name="Yamane H."/>
            <person name="Yoshiki S."/>
            <person name="Yoshihara R."/>
            <person name="Yukawa K."/>
            <person name="Zhong H."/>
            <person name="Iwama H."/>
            <person name="Endo T."/>
            <person name="Ito H."/>
            <person name="Hahn J.H."/>
            <person name="Kim H.I."/>
            <person name="Eun M.Y."/>
            <person name="Yano M."/>
            <person name="Jiang J."/>
            <person name="Gojobori T."/>
        </authorList>
    </citation>
    <scope>NUCLEOTIDE SEQUENCE</scope>
</reference>
<dbReference type="EMBL" id="AP002746">
    <property type="protein sequence ID" value="BAD72242.1"/>
    <property type="molecule type" value="Genomic_DNA"/>
</dbReference>
<gene>
    <name evidence="1" type="ORF">P0001B06.5</name>
    <name evidence="2" type="ORF">P0671B11.36</name>
</gene>
<reference evidence="3" key="3">
    <citation type="journal article" date="2008" name="Nucleic Acids Res.">
        <title>The rice annotation project database (RAP-DB): 2008 update.</title>
        <authorList>
            <consortium name="The rice annotation project (RAP)"/>
        </authorList>
    </citation>
    <scope>GENOME REANNOTATION</scope>
    <source>
        <strain evidence="3">cv. Nipponbare</strain>
    </source>
</reference>
<reference evidence="3" key="2">
    <citation type="journal article" date="2005" name="Nature">
        <title>The map-based sequence of the rice genome.</title>
        <authorList>
            <consortium name="International rice genome sequencing project (IRGSP)"/>
            <person name="Matsumoto T."/>
            <person name="Wu J."/>
            <person name="Kanamori H."/>
            <person name="Katayose Y."/>
            <person name="Fujisawa M."/>
            <person name="Namiki N."/>
            <person name="Mizuno H."/>
            <person name="Yamamoto K."/>
            <person name="Antonio B.A."/>
            <person name="Baba T."/>
            <person name="Sakata K."/>
            <person name="Nagamura Y."/>
            <person name="Aoki H."/>
            <person name="Arikawa K."/>
            <person name="Arita K."/>
            <person name="Bito T."/>
            <person name="Chiden Y."/>
            <person name="Fujitsuka N."/>
            <person name="Fukunaka R."/>
            <person name="Hamada M."/>
            <person name="Harada C."/>
            <person name="Hayashi A."/>
            <person name="Hijishita S."/>
            <person name="Honda M."/>
            <person name="Hosokawa S."/>
            <person name="Ichikawa Y."/>
            <person name="Idonuma A."/>
            <person name="Iijima M."/>
            <person name="Ikeda M."/>
            <person name="Ikeno M."/>
            <person name="Ito K."/>
            <person name="Ito S."/>
            <person name="Ito T."/>
            <person name="Ito Y."/>
            <person name="Ito Y."/>
            <person name="Iwabuchi A."/>
            <person name="Kamiya K."/>
            <person name="Karasawa W."/>
            <person name="Kurita K."/>
            <person name="Katagiri S."/>
            <person name="Kikuta A."/>
            <person name="Kobayashi H."/>
            <person name="Kobayashi N."/>
            <person name="Machita K."/>
            <person name="Maehara T."/>
            <person name="Masukawa M."/>
            <person name="Mizubayashi T."/>
            <person name="Mukai Y."/>
            <person name="Nagasaki H."/>
            <person name="Nagata Y."/>
            <person name="Naito S."/>
            <person name="Nakashima M."/>
            <person name="Nakama Y."/>
            <person name="Nakamichi Y."/>
            <person name="Nakamura M."/>
            <person name="Meguro A."/>
            <person name="Negishi M."/>
            <person name="Ohta I."/>
            <person name="Ohta T."/>
            <person name="Okamoto M."/>
            <person name="Ono N."/>
            <person name="Saji S."/>
            <person name="Sakaguchi M."/>
            <person name="Sakai K."/>
            <person name="Shibata M."/>
            <person name="Shimokawa T."/>
            <person name="Song J."/>
            <person name="Takazaki Y."/>
            <person name="Terasawa K."/>
            <person name="Tsugane M."/>
            <person name="Tsuji K."/>
            <person name="Ueda S."/>
            <person name="Waki K."/>
            <person name="Yamagata H."/>
            <person name="Yamamoto M."/>
            <person name="Yamamoto S."/>
            <person name="Yamane H."/>
            <person name="Yoshiki S."/>
            <person name="Yoshihara R."/>
            <person name="Yukawa K."/>
            <person name="Zhong H."/>
            <person name="Yano M."/>
            <person name="Yuan Q."/>
            <person name="Ouyang S."/>
            <person name="Liu J."/>
            <person name="Jones K.M."/>
            <person name="Gansberger K."/>
            <person name="Moffat K."/>
            <person name="Hill J."/>
            <person name="Bera J."/>
            <person name="Fadrosh D."/>
            <person name="Jin S."/>
            <person name="Johri S."/>
            <person name="Kim M."/>
            <person name="Overton L."/>
            <person name="Reardon M."/>
            <person name="Tsitrin T."/>
            <person name="Vuong H."/>
            <person name="Weaver B."/>
            <person name="Ciecko A."/>
            <person name="Tallon L."/>
            <person name="Jackson J."/>
            <person name="Pai G."/>
            <person name="Aken S.V."/>
            <person name="Utterback T."/>
            <person name="Reidmuller S."/>
            <person name="Feldblyum T."/>
            <person name="Hsiao J."/>
            <person name="Zismann V."/>
            <person name="Iobst S."/>
            <person name="de Vazeille A.R."/>
            <person name="Buell C.R."/>
            <person name="Ying K."/>
            <person name="Li Y."/>
            <person name="Lu T."/>
            <person name="Huang Y."/>
            <person name="Zhao Q."/>
            <person name="Feng Q."/>
            <person name="Zhang L."/>
            <person name="Zhu J."/>
            <person name="Weng Q."/>
            <person name="Mu J."/>
            <person name="Lu Y."/>
            <person name="Fan D."/>
            <person name="Liu Y."/>
            <person name="Guan J."/>
            <person name="Zhang Y."/>
            <person name="Yu S."/>
            <person name="Liu X."/>
            <person name="Zhang Y."/>
            <person name="Hong G."/>
            <person name="Han B."/>
            <person name="Choisne N."/>
            <person name="Demange N."/>
            <person name="Orjeda G."/>
            <person name="Samain S."/>
            <person name="Cattolico L."/>
            <person name="Pelletier E."/>
            <person name="Couloux A."/>
            <person name="Segurens B."/>
            <person name="Wincker P."/>
            <person name="D'Hont A."/>
            <person name="Scarpelli C."/>
            <person name="Weissenbach J."/>
            <person name="Salanoubat M."/>
            <person name="Quetier F."/>
            <person name="Yu Y."/>
            <person name="Kim H.R."/>
            <person name="Rambo T."/>
            <person name="Currie J."/>
            <person name="Collura K."/>
            <person name="Luo M."/>
            <person name="Yang T."/>
            <person name="Ammiraju J.S.S."/>
            <person name="Engler F."/>
            <person name="Soderlund C."/>
            <person name="Wing R.A."/>
            <person name="Palmer L.E."/>
            <person name="de la Bastide M."/>
            <person name="Spiegel L."/>
            <person name="Nascimento L."/>
            <person name="Zutavern T."/>
            <person name="O'Shaughnessy A."/>
            <person name="Dike S."/>
            <person name="Dedhia N."/>
            <person name="Preston R."/>
            <person name="Balija V."/>
            <person name="McCombie W.R."/>
            <person name="Chow T."/>
            <person name="Chen H."/>
            <person name="Chung M."/>
            <person name="Chen C."/>
            <person name="Shaw J."/>
            <person name="Wu H."/>
            <person name="Hsiao K."/>
            <person name="Chao Y."/>
            <person name="Chu M."/>
            <person name="Cheng C."/>
            <person name="Hour A."/>
            <person name="Lee P."/>
            <person name="Lin S."/>
            <person name="Lin Y."/>
            <person name="Liou J."/>
            <person name="Liu S."/>
            <person name="Hsing Y."/>
            <person name="Raghuvanshi S."/>
            <person name="Mohanty A."/>
            <person name="Bharti A.K."/>
            <person name="Gaur A."/>
            <person name="Gupta V."/>
            <person name="Kumar D."/>
            <person name="Ravi V."/>
            <person name="Vij S."/>
            <person name="Kapur A."/>
            <person name="Khurana P."/>
            <person name="Khurana P."/>
            <person name="Khurana J.P."/>
            <person name="Tyagi A.K."/>
            <person name="Gaikwad K."/>
            <person name="Singh A."/>
            <person name="Dalal V."/>
            <person name="Srivastava S."/>
            <person name="Dixit A."/>
            <person name="Pal A.K."/>
            <person name="Ghazi I.A."/>
            <person name="Yadav M."/>
            <person name="Pandit A."/>
            <person name="Bhargava A."/>
            <person name="Sureshbabu K."/>
            <person name="Batra K."/>
            <person name="Sharma T.R."/>
            <person name="Mohapatra T."/>
            <person name="Singh N.K."/>
            <person name="Messing J."/>
            <person name="Nelson A.B."/>
            <person name="Fuks G."/>
            <person name="Kavchok S."/>
            <person name="Keizer G."/>
            <person name="Linton E."/>
            <person name="Llaca V."/>
            <person name="Song R."/>
            <person name="Tanyolac B."/>
            <person name="Young S."/>
            <person name="Ho-Il K."/>
            <person name="Hahn J.H."/>
            <person name="Sangsakoo G."/>
            <person name="Vanavichit A."/>
            <person name="de Mattos Luiz.A.T."/>
            <person name="Zimmer P.D."/>
            <person name="Malone G."/>
            <person name="Dellagostin O."/>
            <person name="de Oliveira A.C."/>
            <person name="Bevan M."/>
            <person name="Bancroft I."/>
            <person name="Minx P."/>
            <person name="Cordum H."/>
            <person name="Wilson R."/>
            <person name="Cheng Z."/>
            <person name="Jin W."/>
            <person name="Jiang J."/>
            <person name="Leong S.A."/>
            <person name="Iwama H."/>
            <person name="Gojobori T."/>
            <person name="Itoh T."/>
            <person name="Niimura Y."/>
            <person name="Fujii Y."/>
            <person name="Habara T."/>
            <person name="Sakai H."/>
            <person name="Sato Y."/>
            <person name="Wilson G."/>
            <person name="Kumar K."/>
            <person name="McCouch S."/>
            <person name="Juretic N."/>
            <person name="Hoen D."/>
            <person name="Wright S."/>
            <person name="Bruskiewich R."/>
            <person name="Bureau T."/>
            <person name="Miyao A."/>
            <person name="Hirochika H."/>
            <person name="Nishikawa T."/>
            <person name="Kadowaki K."/>
            <person name="Sugiura M."/>
            <person name="Burr B."/>
            <person name="Sasaki T."/>
        </authorList>
    </citation>
    <scope>NUCLEOTIDE SEQUENCE [LARGE SCALE GENOMIC DNA]</scope>
    <source>
        <strain evidence="3">cv. Nipponbare</strain>
    </source>
</reference>
<dbReference type="AlphaFoldDB" id="Q5SNG4"/>
<accession>Q5SNG4</accession>
<organism evidence="2">
    <name type="scientific">Oryza sativa subsp. japonica</name>
    <name type="common">Rice</name>
    <dbReference type="NCBI Taxonomy" id="39947"/>
    <lineage>
        <taxon>Eukaryota</taxon>
        <taxon>Viridiplantae</taxon>
        <taxon>Streptophyta</taxon>
        <taxon>Embryophyta</taxon>
        <taxon>Tracheophyta</taxon>
        <taxon>Spermatophyta</taxon>
        <taxon>Magnoliopsida</taxon>
        <taxon>Liliopsida</taxon>
        <taxon>Poales</taxon>
        <taxon>Poaceae</taxon>
        <taxon>BOP clade</taxon>
        <taxon>Oryzoideae</taxon>
        <taxon>Oryzeae</taxon>
        <taxon>Oryzinae</taxon>
        <taxon>Oryza</taxon>
        <taxon>Oryza sativa</taxon>
    </lineage>
</organism>
<dbReference type="Proteomes" id="UP000817658">
    <property type="component" value="Chromosome 1"/>
</dbReference>
<sequence>MLLAVSLDDHLTDAAMETVYTPSCTFVCCSGAIRFLDGHNSHVLLAVAHHRRHVGSYPEAMSLLGFDIVEKGEDDGSGRSTCSPCAAYVSRCGLERTVLAAVQIRQLSEGSMLRRRRKRPGDWPLLLSRGPPHVAPLPQVTVRRYLFSRRPPA</sequence>
<protein>
    <submittedName>
        <fullName evidence="2">Uncharacterized protein</fullName>
    </submittedName>
</protein>
<proteinExistence type="predicted"/>
<dbReference type="Proteomes" id="UP000000763">
    <property type="component" value="Chromosome 1"/>
</dbReference>
<evidence type="ECO:0000313" key="2">
    <source>
        <dbReference type="EMBL" id="BAD72242.1"/>
    </source>
</evidence>
<evidence type="ECO:0000313" key="1">
    <source>
        <dbReference type="EMBL" id="BAD72194.1"/>
    </source>
</evidence>
<dbReference type="EMBL" id="AP002537">
    <property type="protein sequence ID" value="BAD72194.1"/>
    <property type="molecule type" value="Genomic_DNA"/>
</dbReference>
<evidence type="ECO:0000313" key="3">
    <source>
        <dbReference type="Proteomes" id="UP000000763"/>
    </source>
</evidence>
<name>Q5SNG4_ORYSJ</name>